<dbReference type="GO" id="GO:0006817">
    <property type="term" value="P:phosphate ion transport"/>
    <property type="evidence" value="ECO:0007669"/>
    <property type="project" value="UniProtKB-KW"/>
</dbReference>
<dbReference type="InterPro" id="IPR028366">
    <property type="entry name" value="PhoU"/>
</dbReference>
<comment type="subcellular location">
    <subcellularLocation>
        <location evidence="1">Cytoplasm</location>
    </subcellularLocation>
</comment>
<keyword evidence="1" id="KW-0963">Cytoplasm</keyword>
<comment type="caution">
    <text evidence="4">The sequence shown here is derived from an EMBL/GenBank/DDBJ whole genome shotgun (WGS) entry which is preliminary data.</text>
</comment>
<dbReference type="NCBIfam" id="TIGR02135">
    <property type="entry name" value="phoU_full"/>
    <property type="match status" value="1"/>
</dbReference>
<dbReference type="OrthoDB" id="9814256at2"/>
<keyword evidence="1" id="KW-0592">Phosphate transport</keyword>
<accession>U7UML4</accession>
<dbReference type="GO" id="GO:0030643">
    <property type="term" value="P:intracellular phosphate ion homeostasis"/>
    <property type="evidence" value="ECO:0007669"/>
    <property type="project" value="InterPro"/>
</dbReference>
<dbReference type="Gene3D" id="1.20.58.220">
    <property type="entry name" value="Phosphate transport system protein phou homolog 2, domain 2"/>
    <property type="match status" value="1"/>
</dbReference>
<dbReference type="InterPro" id="IPR038078">
    <property type="entry name" value="PhoU-like_sf"/>
</dbReference>
<name>U7UML4_9FIRM</name>
<dbReference type="InterPro" id="IPR026022">
    <property type="entry name" value="PhoU_dom"/>
</dbReference>
<dbReference type="SUPFAM" id="SSF109755">
    <property type="entry name" value="PhoU-like"/>
    <property type="match status" value="1"/>
</dbReference>
<gene>
    <name evidence="4" type="primary">phoU</name>
    <name evidence="4" type="ORF">HMPREF1250_0462</name>
</gene>
<evidence type="ECO:0000313" key="4">
    <source>
        <dbReference type="EMBL" id="ERT60556.1"/>
    </source>
</evidence>
<dbReference type="Pfam" id="PF01895">
    <property type="entry name" value="PhoU"/>
    <property type="match status" value="2"/>
</dbReference>
<keyword evidence="5" id="KW-1185">Reference proteome</keyword>
<dbReference type="PANTHER" id="PTHR42930">
    <property type="entry name" value="PHOSPHATE-SPECIFIC TRANSPORT SYSTEM ACCESSORY PROTEIN PHOU"/>
    <property type="match status" value="1"/>
</dbReference>
<proteinExistence type="inferred from homology"/>
<feature type="domain" description="PhoU" evidence="3">
    <location>
        <begin position="120"/>
        <end position="205"/>
    </location>
</feature>
<protein>
    <recommendedName>
        <fullName evidence="1">Phosphate-specific transport system accessory protein PhoU</fullName>
    </recommendedName>
</protein>
<feature type="domain" description="PhoU" evidence="3">
    <location>
        <begin position="16"/>
        <end position="103"/>
    </location>
</feature>
<sequence>MLEVYELKIKEFEEKINQLSAAIETAVDKTWEGIESMDEKIADEVYRGDDLIDSLVRDCMKEDMTISLMQSPVAADWRKLMATFKILSDLERIADHCADISHYVLHLKRFPPVPQPPSQLKEMYDVMRAMVRESIAMYKGEGQERAELMKDRDDIVDTTFSNSVEEISRYLTETPDYAHQYVDYLSIIKYIERMADHANNIAEWVIYRERNEILA</sequence>
<dbReference type="AlphaFoldDB" id="U7UML4"/>
<comment type="subunit">
    <text evidence="1">Homodimer.</text>
</comment>
<dbReference type="Proteomes" id="UP000017090">
    <property type="component" value="Unassembled WGS sequence"/>
</dbReference>
<reference evidence="4 5" key="1">
    <citation type="submission" date="2013-09" db="EMBL/GenBank/DDBJ databases">
        <authorList>
            <person name="Durkin A.S."/>
            <person name="Haft D.R."/>
            <person name="McCorrison J."/>
            <person name="Torralba M."/>
            <person name="Gillis M."/>
            <person name="Haft D.H."/>
            <person name="Methe B."/>
            <person name="Sutton G."/>
            <person name="Nelson K.E."/>
        </authorList>
    </citation>
    <scope>NUCLEOTIDE SEQUENCE [LARGE SCALE GENOMIC DNA]</scope>
    <source>
        <strain evidence="4 5">BV3C16-1</strain>
    </source>
</reference>
<keyword evidence="2" id="KW-0175">Coiled coil</keyword>
<dbReference type="PANTHER" id="PTHR42930:SF3">
    <property type="entry name" value="PHOSPHATE-SPECIFIC TRANSPORT SYSTEM ACCESSORY PROTEIN PHOU"/>
    <property type="match status" value="1"/>
</dbReference>
<dbReference type="eggNOG" id="COG0704">
    <property type="taxonomic scope" value="Bacteria"/>
</dbReference>
<dbReference type="PATRIC" id="fig|1111454.3.peg.856"/>
<evidence type="ECO:0000256" key="2">
    <source>
        <dbReference type="SAM" id="Coils"/>
    </source>
</evidence>
<organism evidence="4 5">
    <name type="scientific">Megasphaera vaginalis</name>
    <name type="common">ex Srinivasan et al. 2021</name>
    <dbReference type="NCBI Taxonomy" id="1111454"/>
    <lineage>
        <taxon>Bacteria</taxon>
        <taxon>Bacillati</taxon>
        <taxon>Bacillota</taxon>
        <taxon>Negativicutes</taxon>
        <taxon>Veillonellales</taxon>
        <taxon>Veillonellaceae</taxon>
        <taxon>Megasphaera</taxon>
    </lineage>
</organism>
<dbReference type="GO" id="GO:0045936">
    <property type="term" value="P:negative regulation of phosphate metabolic process"/>
    <property type="evidence" value="ECO:0007669"/>
    <property type="project" value="InterPro"/>
</dbReference>
<dbReference type="GO" id="GO:0005737">
    <property type="term" value="C:cytoplasm"/>
    <property type="evidence" value="ECO:0007669"/>
    <property type="project" value="UniProtKB-SubCell"/>
</dbReference>
<dbReference type="EMBL" id="AWXA01000020">
    <property type="protein sequence ID" value="ERT60556.1"/>
    <property type="molecule type" value="Genomic_DNA"/>
</dbReference>
<comment type="similarity">
    <text evidence="1">Belongs to the PhoU family.</text>
</comment>
<comment type="function">
    <text evidence="1">Plays a role in the regulation of phosphate uptake.</text>
</comment>
<evidence type="ECO:0000259" key="3">
    <source>
        <dbReference type="Pfam" id="PF01895"/>
    </source>
</evidence>
<evidence type="ECO:0000313" key="5">
    <source>
        <dbReference type="Proteomes" id="UP000017090"/>
    </source>
</evidence>
<dbReference type="STRING" id="1111454.HMPREF1250_0462"/>
<keyword evidence="1" id="KW-0813">Transport</keyword>
<dbReference type="RefSeq" id="WP_023053336.1">
    <property type="nucleotide sequence ID" value="NZ_AWXA01000020.1"/>
</dbReference>
<dbReference type="PIRSF" id="PIRSF003107">
    <property type="entry name" value="PhoU"/>
    <property type="match status" value="1"/>
</dbReference>
<evidence type="ECO:0000256" key="1">
    <source>
        <dbReference type="PIRNR" id="PIRNR003107"/>
    </source>
</evidence>
<feature type="coiled-coil region" evidence="2">
    <location>
        <begin position="2"/>
        <end position="29"/>
    </location>
</feature>